<gene>
    <name evidence="1" type="ORF">V1478_001694</name>
</gene>
<accession>A0ABD2BXV8</accession>
<dbReference type="AlphaFoldDB" id="A0ABD2BXV8"/>
<protein>
    <submittedName>
        <fullName evidence="1">PiggyBac transposable element-derived protein 4-like</fullName>
    </submittedName>
</protein>
<proteinExistence type="predicted"/>
<dbReference type="Proteomes" id="UP001607302">
    <property type="component" value="Unassembled WGS sequence"/>
</dbReference>
<keyword evidence="2" id="KW-1185">Reference proteome</keyword>
<reference evidence="1 2" key="1">
    <citation type="journal article" date="2024" name="Ann. Entomol. Soc. Am.">
        <title>Genomic analyses of the southern and eastern yellowjacket wasps (Hymenoptera: Vespidae) reveal evolutionary signatures of social life.</title>
        <authorList>
            <person name="Catto M.A."/>
            <person name="Caine P.B."/>
            <person name="Orr S.E."/>
            <person name="Hunt B.G."/>
            <person name="Goodisman M.A.D."/>
        </authorList>
    </citation>
    <scope>NUCLEOTIDE SEQUENCE [LARGE SCALE GENOMIC DNA]</scope>
    <source>
        <strain evidence="1">233</strain>
        <tissue evidence="1">Head and thorax</tissue>
    </source>
</reference>
<dbReference type="EMBL" id="JAUDFV010000027">
    <property type="protein sequence ID" value="KAL2737608.1"/>
    <property type="molecule type" value="Genomic_DNA"/>
</dbReference>
<sequence length="139" mass="16530">MNERITGDKIIGKMNNIIWDYLDNCTLTIYKSKSTKKVTIIKWLQQNYLKILAIADHQISRSSKHKSVQINNDRKRIPEIVAAYYKKIKFGVDVTDQVARKYNVKSKFYRWPVQQFLLQIAEEVAEDYHRFFQEGKENV</sequence>
<organism evidence="1 2">
    <name type="scientific">Vespula squamosa</name>
    <name type="common">Southern yellow jacket</name>
    <name type="synonym">Wasp</name>
    <dbReference type="NCBI Taxonomy" id="30214"/>
    <lineage>
        <taxon>Eukaryota</taxon>
        <taxon>Metazoa</taxon>
        <taxon>Ecdysozoa</taxon>
        <taxon>Arthropoda</taxon>
        <taxon>Hexapoda</taxon>
        <taxon>Insecta</taxon>
        <taxon>Pterygota</taxon>
        <taxon>Neoptera</taxon>
        <taxon>Endopterygota</taxon>
        <taxon>Hymenoptera</taxon>
        <taxon>Apocrita</taxon>
        <taxon>Aculeata</taxon>
        <taxon>Vespoidea</taxon>
        <taxon>Vespidae</taxon>
        <taxon>Vespinae</taxon>
        <taxon>Vespula</taxon>
    </lineage>
</organism>
<evidence type="ECO:0000313" key="1">
    <source>
        <dbReference type="EMBL" id="KAL2737608.1"/>
    </source>
</evidence>
<comment type="caution">
    <text evidence="1">The sequence shown here is derived from an EMBL/GenBank/DDBJ whole genome shotgun (WGS) entry which is preliminary data.</text>
</comment>
<name>A0ABD2BXV8_VESSQ</name>
<evidence type="ECO:0000313" key="2">
    <source>
        <dbReference type="Proteomes" id="UP001607302"/>
    </source>
</evidence>